<keyword evidence="4 5" id="KW-0472">Membrane</keyword>
<dbReference type="Pfam" id="PF00902">
    <property type="entry name" value="TatC"/>
    <property type="match status" value="1"/>
</dbReference>
<keyword evidence="5" id="KW-0811">Translocation</keyword>
<gene>
    <name evidence="5 6" type="primary">tatC</name>
    <name evidence="6" type="ORF">ISALK_02360</name>
</gene>
<dbReference type="PANTHER" id="PTHR30371:SF0">
    <property type="entry name" value="SEC-INDEPENDENT PROTEIN TRANSLOCASE PROTEIN TATC, CHLOROPLASTIC-RELATED"/>
    <property type="match status" value="1"/>
</dbReference>
<reference evidence="6 7" key="1">
    <citation type="submission" date="2019-04" db="EMBL/GenBank/DDBJ databases">
        <title>Isachenkonia alkalipeptolytica gen. nov. sp. nov. a new anaerobic, alkiliphilic organothrophic bacterium capable to reduce synthesized ferrihydrite isolated from a soda lake.</title>
        <authorList>
            <person name="Toshchakov S.V."/>
            <person name="Zavarzina D.G."/>
            <person name="Zhilina T.N."/>
            <person name="Kostrikina N.A."/>
            <person name="Kublanov I.V."/>
        </authorList>
    </citation>
    <scope>NUCLEOTIDE SEQUENCE [LARGE SCALE GENOMIC DNA]</scope>
    <source>
        <strain evidence="6 7">Z-1701</strain>
    </source>
</reference>
<dbReference type="GO" id="GO:0033281">
    <property type="term" value="C:TAT protein transport complex"/>
    <property type="evidence" value="ECO:0007669"/>
    <property type="project" value="UniProtKB-UniRule"/>
</dbReference>
<dbReference type="GO" id="GO:0065002">
    <property type="term" value="P:intracellular protein transmembrane transport"/>
    <property type="evidence" value="ECO:0007669"/>
    <property type="project" value="TreeGrafter"/>
</dbReference>
<comment type="subunit">
    <text evidence="5">Forms a complex with TatA.</text>
</comment>
<comment type="subcellular location">
    <subcellularLocation>
        <location evidence="5">Cell membrane</location>
        <topology evidence="5">Multi-pass membrane protein</topology>
    </subcellularLocation>
    <subcellularLocation>
        <location evidence="1">Membrane</location>
        <topology evidence="1">Multi-pass membrane protein</topology>
    </subcellularLocation>
</comment>
<evidence type="ECO:0000256" key="5">
    <source>
        <dbReference type="HAMAP-Rule" id="MF_00902"/>
    </source>
</evidence>
<comment type="function">
    <text evidence="5">Part of the twin-arginine translocation (Tat) system that transports large folded proteins containing a characteristic twin-arginine motif in their signal peptide across membranes.</text>
</comment>
<organism evidence="6 7">
    <name type="scientific">Isachenkonia alkalipeptolytica</name>
    <dbReference type="NCBI Taxonomy" id="2565777"/>
    <lineage>
        <taxon>Bacteria</taxon>
        <taxon>Bacillati</taxon>
        <taxon>Bacillota</taxon>
        <taxon>Clostridia</taxon>
        <taxon>Eubacteriales</taxon>
        <taxon>Clostridiaceae</taxon>
        <taxon>Isachenkonia</taxon>
    </lineage>
</organism>
<sequence>MLKEGPSLNEEGLTLVEHLTELRKRIIIVIITLLAATGVAFYFVDEIQNLMIRPGGEVDFIYLSPPELLMAHIKLALMAGLVGALPIIFYQVWAFVIPGIQKKQKIFLFLSVFFGTFFFVGGIIFAYLLILPLSIEFFAGMASEQVQPLFSFTSYIGFVTSILFAFGVAFELPMLVLLLTKFNLVRPRTLRRARKFVFLVVVVLSALITPPDIISQALLAGPMMILFEVSIIISSVIYRKKEKETQ</sequence>
<keyword evidence="7" id="KW-1185">Reference proteome</keyword>
<keyword evidence="2 5" id="KW-0812">Transmembrane</keyword>
<comment type="similarity">
    <text evidence="5">Belongs to the TatC family.</text>
</comment>
<dbReference type="PRINTS" id="PR01840">
    <property type="entry name" value="TATCFAMILY"/>
</dbReference>
<dbReference type="InterPro" id="IPR002033">
    <property type="entry name" value="TatC"/>
</dbReference>
<feature type="transmembrane region" description="Helical" evidence="5">
    <location>
        <begin position="75"/>
        <end position="96"/>
    </location>
</feature>
<protein>
    <recommendedName>
        <fullName evidence="5">Sec-independent protein translocase protein TatC</fullName>
    </recommendedName>
</protein>
<dbReference type="HAMAP" id="MF_00902">
    <property type="entry name" value="TatC"/>
    <property type="match status" value="1"/>
</dbReference>
<dbReference type="PROSITE" id="PS01218">
    <property type="entry name" value="TATC"/>
    <property type="match status" value="1"/>
</dbReference>
<dbReference type="GO" id="GO:0009977">
    <property type="term" value="F:proton motive force dependent protein transmembrane transporter activity"/>
    <property type="evidence" value="ECO:0007669"/>
    <property type="project" value="TreeGrafter"/>
</dbReference>
<feature type="transmembrane region" description="Helical" evidence="5">
    <location>
        <begin position="108"/>
        <end position="135"/>
    </location>
</feature>
<evidence type="ECO:0000313" key="7">
    <source>
        <dbReference type="Proteomes" id="UP000449710"/>
    </source>
</evidence>
<dbReference type="AlphaFoldDB" id="A0AA43XJ91"/>
<comment type="caution">
    <text evidence="6">The sequence shown here is derived from an EMBL/GenBank/DDBJ whole genome shotgun (WGS) entry which is preliminary data.</text>
</comment>
<dbReference type="EMBL" id="SUMG01000002">
    <property type="protein sequence ID" value="NBG87336.1"/>
    <property type="molecule type" value="Genomic_DNA"/>
</dbReference>
<keyword evidence="5" id="KW-0653">Protein transport</keyword>
<keyword evidence="5" id="KW-1003">Cell membrane</keyword>
<evidence type="ECO:0000256" key="3">
    <source>
        <dbReference type="ARBA" id="ARBA00022989"/>
    </source>
</evidence>
<proteinExistence type="inferred from homology"/>
<feature type="transmembrane region" description="Helical" evidence="5">
    <location>
        <begin position="155"/>
        <end position="184"/>
    </location>
</feature>
<dbReference type="GO" id="GO:0043953">
    <property type="term" value="P:protein transport by the Tat complex"/>
    <property type="evidence" value="ECO:0007669"/>
    <property type="project" value="UniProtKB-UniRule"/>
</dbReference>
<evidence type="ECO:0000256" key="1">
    <source>
        <dbReference type="ARBA" id="ARBA00004141"/>
    </source>
</evidence>
<accession>A0AA43XJ91</accession>
<feature type="transmembrane region" description="Helical" evidence="5">
    <location>
        <begin position="196"/>
        <end position="214"/>
    </location>
</feature>
<dbReference type="InterPro" id="IPR019820">
    <property type="entry name" value="Sec-indep_translocase_CS"/>
</dbReference>
<dbReference type="NCBIfam" id="TIGR00945">
    <property type="entry name" value="tatC"/>
    <property type="match status" value="1"/>
</dbReference>
<evidence type="ECO:0000256" key="2">
    <source>
        <dbReference type="ARBA" id="ARBA00022692"/>
    </source>
</evidence>
<dbReference type="PANTHER" id="PTHR30371">
    <property type="entry name" value="SEC-INDEPENDENT PROTEIN TRANSLOCASE PROTEIN TATC"/>
    <property type="match status" value="1"/>
</dbReference>
<evidence type="ECO:0000256" key="4">
    <source>
        <dbReference type="ARBA" id="ARBA00023136"/>
    </source>
</evidence>
<name>A0AA43XJ91_9CLOT</name>
<keyword evidence="3 5" id="KW-1133">Transmembrane helix</keyword>
<feature type="transmembrane region" description="Helical" evidence="5">
    <location>
        <begin position="26"/>
        <end position="44"/>
    </location>
</feature>
<dbReference type="Proteomes" id="UP000449710">
    <property type="component" value="Unassembled WGS sequence"/>
</dbReference>
<keyword evidence="5" id="KW-0813">Transport</keyword>
<feature type="transmembrane region" description="Helical" evidence="5">
    <location>
        <begin position="220"/>
        <end position="238"/>
    </location>
</feature>
<evidence type="ECO:0000313" key="6">
    <source>
        <dbReference type="EMBL" id="NBG87336.1"/>
    </source>
</evidence>